<dbReference type="InterPro" id="IPR036388">
    <property type="entry name" value="WH-like_DNA-bd_sf"/>
</dbReference>
<evidence type="ECO:0000256" key="3">
    <source>
        <dbReference type="ARBA" id="ARBA00023163"/>
    </source>
</evidence>
<dbReference type="PROSITE" id="PS51000">
    <property type="entry name" value="HTH_DEOR_2"/>
    <property type="match status" value="1"/>
</dbReference>
<name>A0ABS9SUH7_9ACTN</name>
<protein>
    <submittedName>
        <fullName evidence="5">WYL domain-containing protein</fullName>
    </submittedName>
</protein>
<dbReference type="InterPro" id="IPR026881">
    <property type="entry name" value="WYL_dom"/>
</dbReference>
<dbReference type="Gene3D" id="1.10.10.10">
    <property type="entry name" value="Winged helix-like DNA-binding domain superfamily/Winged helix DNA-binding domain"/>
    <property type="match status" value="1"/>
</dbReference>
<dbReference type="PROSITE" id="PS52050">
    <property type="entry name" value="WYL"/>
    <property type="match status" value="1"/>
</dbReference>
<reference evidence="5" key="1">
    <citation type="submission" date="2022-03" db="EMBL/GenBank/DDBJ databases">
        <authorList>
            <person name="Santos J.D.N."/>
            <person name="Kallscheuer N."/>
            <person name="Jogler C."/>
            <person name="Lage O.M."/>
        </authorList>
    </citation>
    <scope>NUCLEOTIDE SEQUENCE</scope>
    <source>
        <strain evidence="5">M600PL45_2</strain>
    </source>
</reference>
<feature type="domain" description="HTH deoR-type" evidence="4">
    <location>
        <begin position="4"/>
        <end position="59"/>
    </location>
</feature>
<proteinExistence type="predicted"/>
<dbReference type="InterPro" id="IPR013196">
    <property type="entry name" value="HTH_11"/>
</dbReference>
<accession>A0ABS9SUH7</accession>
<dbReference type="Pfam" id="PF08279">
    <property type="entry name" value="HTH_11"/>
    <property type="match status" value="1"/>
</dbReference>
<sequence>MADVTERTLALLSTLQTGRPFSGEELTRRLGVSPRTLRRDVDRLRGYGYPVETQPGPGGHYRLAAGRTMPPLVLDDDEAVATLLALASLAAMEPPAGAEPSAERTVDDAATRAYGKLDQFLPARLRPRMAAIRSSLETSPQRAPSVTAGLLGIAAEAIANSETLSFTYTDARGERSARRVEPHRQIHHLLRWYLLAWDLGRSDWRVFRLDRVTGLMRTGDRFEPRPLPAGSAAEYLRQGLDKGRQRVDVVIDAPATDVADALRYQDAEIHSVTGSSTAVSLALDSWQWLLLHLAFLDADFRLSAGPQFMESCRVFAERLAAATGDGE</sequence>
<evidence type="ECO:0000313" key="5">
    <source>
        <dbReference type="EMBL" id="MCH6159925.1"/>
    </source>
</evidence>
<evidence type="ECO:0000256" key="2">
    <source>
        <dbReference type="ARBA" id="ARBA00023125"/>
    </source>
</evidence>
<keyword evidence="1" id="KW-0805">Transcription regulation</keyword>
<evidence type="ECO:0000313" key="6">
    <source>
        <dbReference type="Proteomes" id="UP001166784"/>
    </source>
</evidence>
<keyword evidence="3" id="KW-0804">Transcription</keyword>
<dbReference type="Proteomes" id="UP001166784">
    <property type="component" value="Unassembled WGS sequence"/>
</dbReference>
<evidence type="ECO:0000256" key="1">
    <source>
        <dbReference type="ARBA" id="ARBA00023015"/>
    </source>
</evidence>
<dbReference type="PIRSF" id="PIRSF016838">
    <property type="entry name" value="PafC"/>
    <property type="match status" value="1"/>
</dbReference>
<dbReference type="Pfam" id="PF13280">
    <property type="entry name" value="WYL"/>
    <property type="match status" value="1"/>
</dbReference>
<gene>
    <name evidence="5" type="ORF">MMA15_05670</name>
</gene>
<dbReference type="PROSITE" id="PS00894">
    <property type="entry name" value="HTH_DEOR_1"/>
    <property type="match status" value="1"/>
</dbReference>
<dbReference type="PANTHER" id="PTHR34580">
    <property type="match status" value="1"/>
</dbReference>
<dbReference type="EMBL" id="JAKWJU010000002">
    <property type="protein sequence ID" value="MCH6159925.1"/>
    <property type="molecule type" value="Genomic_DNA"/>
</dbReference>
<dbReference type="InterPro" id="IPR001034">
    <property type="entry name" value="DeoR_HTH"/>
</dbReference>
<dbReference type="InterPro" id="IPR018356">
    <property type="entry name" value="Tscrpt_reg_HTH_DeoR_CS"/>
</dbReference>
<dbReference type="InterPro" id="IPR051534">
    <property type="entry name" value="CBASS_pafABC_assoc_protein"/>
</dbReference>
<keyword evidence="6" id="KW-1185">Reference proteome</keyword>
<dbReference type="RefSeq" id="WP_241057908.1">
    <property type="nucleotide sequence ID" value="NZ_JAKWJU010000002.1"/>
</dbReference>
<dbReference type="InterPro" id="IPR036390">
    <property type="entry name" value="WH_DNA-bd_sf"/>
</dbReference>
<evidence type="ECO:0000259" key="4">
    <source>
        <dbReference type="PROSITE" id="PS51000"/>
    </source>
</evidence>
<organism evidence="5 6">
    <name type="scientific">Streptomyces marispadix</name>
    <dbReference type="NCBI Taxonomy" id="2922868"/>
    <lineage>
        <taxon>Bacteria</taxon>
        <taxon>Bacillati</taxon>
        <taxon>Actinomycetota</taxon>
        <taxon>Actinomycetes</taxon>
        <taxon>Kitasatosporales</taxon>
        <taxon>Streptomycetaceae</taxon>
        <taxon>Streptomyces</taxon>
    </lineage>
</organism>
<keyword evidence="2" id="KW-0238">DNA-binding</keyword>
<reference evidence="5" key="2">
    <citation type="journal article" date="2023" name="Int. J. Syst. Evol. Microbiol.">
        <title>Streptomyces marispadix sp. nov., isolated from marine beach sediment of the Northern Coast of Portugal.</title>
        <authorList>
            <person name="dos Santos J.D.N."/>
            <person name="Vitorino I.R."/>
            <person name="Kallscheuer N."/>
            <person name="Srivastava A."/>
            <person name="Krautwurst S."/>
            <person name="Marz M."/>
            <person name="Jogler C."/>
            <person name="Lobo Da Cunha A."/>
            <person name="Catita J."/>
            <person name="Goncalves H."/>
            <person name="Gonzalez I."/>
            <person name="Reyes F."/>
            <person name="Lage O.M."/>
        </authorList>
    </citation>
    <scope>NUCLEOTIDE SEQUENCE</scope>
    <source>
        <strain evidence="5">M600PL45_2</strain>
    </source>
</reference>
<dbReference type="InterPro" id="IPR028349">
    <property type="entry name" value="PafC-like"/>
</dbReference>
<comment type="caution">
    <text evidence="5">The sequence shown here is derived from an EMBL/GenBank/DDBJ whole genome shotgun (WGS) entry which is preliminary data.</text>
</comment>
<dbReference type="PANTHER" id="PTHR34580:SF3">
    <property type="entry name" value="PROTEIN PAFB"/>
    <property type="match status" value="1"/>
</dbReference>
<dbReference type="SUPFAM" id="SSF46785">
    <property type="entry name" value="Winged helix' DNA-binding domain"/>
    <property type="match status" value="1"/>
</dbReference>